<protein>
    <submittedName>
        <fullName evidence="1">Uncharacterized protein</fullName>
    </submittedName>
</protein>
<evidence type="ECO:0000313" key="2">
    <source>
        <dbReference type="Proteomes" id="UP000024635"/>
    </source>
</evidence>
<keyword evidence="2" id="KW-1185">Reference proteome</keyword>
<organism evidence="1 2">
    <name type="scientific">Ancylostoma ceylanicum</name>
    <dbReference type="NCBI Taxonomy" id="53326"/>
    <lineage>
        <taxon>Eukaryota</taxon>
        <taxon>Metazoa</taxon>
        <taxon>Ecdysozoa</taxon>
        <taxon>Nematoda</taxon>
        <taxon>Chromadorea</taxon>
        <taxon>Rhabditida</taxon>
        <taxon>Rhabditina</taxon>
        <taxon>Rhabditomorpha</taxon>
        <taxon>Strongyloidea</taxon>
        <taxon>Ancylostomatidae</taxon>
        <taxon>Ancylostomatinae</taxon>
        <taxon>Ancylostoma</taxon>
    </lineage>
</organism>
<dbReference type="EMBL" id="JARK01000207">
    <property type="protein sequence ID" value="EYC40558.1"/>
    <property type="molecule type" value="Genomic_DNA"/>
</dbReference>
<proteinExistence type="predicted"/>
<name>A0A016WNJ3_9BILA</name>
<sequence length="89" mass="10185">MRNLVVPPLVVEVRSDTRRVNLSFEDQCGGGKNRRFVKKGAHFQLLIKIYSRNDLQRALIMYDAAVEKTSSNSAQISQLKNMGFIIQHH</sequence>
<gene>
    <name evidence="1" type="primary">Acey_s0607.g590</name>
    <name evidence="1" type="ORF">Y032_0607g590</name>
</gene>
<accession>A0A016WNJ3</accession>
<dbReference type="AlphaFoldDB" id="A0A016WNJ3"/>
<dbReference type="Proteomes" id="UP000024635">
    <property type="component" value="Unassembled WGS sequence"/>
</dbReference>
<reference evidence="2" key="1">
    <citation type="journal article" date="2015" name="Nat. Genet.">
        <title>The genome and transcriptome of the zoonotic hookworm Ancylostoma ceylanicum identify infection-specific gene families.</title>
        <authorList>
            <person name="Schwarz E.M."/>
            <person name="Hu Y."/>
            <person name="Antoshechkin I."/>
            <person name="Miller M.M."/>
            <person name="Sternberg P.W."/>
            <person name="Aroian R.V."/>
        </authorList>
    </citation>
    <scope>NUCLEOTIDE SEQUENCE</scope>
    <source>
        <strain evidence="2">HY135</strain>
    </source>
</reference>
<evidence type="ECO:0000313" key="1">
    <source>
        <dbReference type="EMBL" id="EYC40558.1"/>
    </source>
</evidence>
<comment type="caution">
    <text evidence="1">The sequence shown here is derived from an EMBL/GenBank/DDBJ whole genome shotgun (WGS) entry which is preliminary data.</text>
</comment>